<dbReference type="EMBL" id="JBIPKE010000015">
    <property type="protein sequence ID" value="MFH6983553.1"/>
    <property type="molecule type" value="Genomic_DNA"/>
</dbReference>
<dbReference type="SMART" id="SM00850">
    <property type="entry name" value="LytTR"/>
    <property type="match status" value="1"/>
</dbReference>
<reference evidence="4 5" key="1">
    <citation type="journal article" date="2013" name="Int. J. Syst. Evol. Microbiol.">
        <title>Marinoscillum luteum sp. nov., isolated from marine sediment.</title>
        <authorList>
            <person name="Cha I.T."/>
            <person name="Park S.J."/>
            <person name="Kim S.J."/>
            <person name="Kim J.G."/>
            <person name="Jung M.Y."/>
            <person name="Shin K.S."/>
            <person name="Kwon K.K."/>
            <person name="Yang S.H."/>
            <person name="Seo Y.S."/>
            <person name="Rhee S.K."/>
        </authorList>
    </citation>
    <scope>NUCLEOTIDE SEQUENCE [LARGE SCALE GENOMIC DNA]</scope>
    <source>
        <strain evidence="4 5">KCTC 23939</strain>
    </source>
</reference>
<evidence type="ECO:0000313" key="4">
    <source>
        <dbReference type="EMBL" id="MFH6983553.1"/>
    </source>
</evidence>
<dbReference type="SUPFAM" id="SSF52172">
    <property type="entry name" value="CheY-like"/>
    <property type="match status" value="1"/>
</dbReference>
<dbReference type="PANTHER" id="PTHR37299">
    <property type="entry name" value="TRANSCRIPTIONAL REGULATOR-RELATED"/>
    <property type="match status" value="1"/>
</dbReference>
<accession>A0ABW7N7G0</accession>
<gene>
    <name evidence="4" type="ORF">ACHKAR_08895</name>
</gene>
<dbReference type="RefSeq" id="WP_395417106.1">
    <property type="nucleotide sequence ID" value="NZ_JBIPKE010000015.1"/>
</dbReference>
<dbReference type="InterPro" id="IPR046947">
    <property type="entry name" value="LytR-like"/>
</dbReference>
<protein>
    <submittedName>
        <fullName evidence="4">LytR/AlgR family response regulator transcription factor</fullName>
    </submittedName>
</protein>
<keyword evidence="5" id="KW-1185">Reference proteome</keyword>
<dbReference type="PROSITE" id="PS50930">
    <property type="entry name" value="HTH_LYTTR"/>
    <property type="match status" value="1"/>
</dbReference>
<evidence type="ECO:0000259" key="2">
    <source>
        <dbReference type="PROSITE" id="PS50110"/>
    </source>
</evidence>
<evidence type="ECO:0000313" key="5">
    <source>
        <dbReference type="Proteomes" id="UP001610063"/>
    </source>
</evidence>
<dbReference type="InterPro" id="IPR007492">
    <property type="entry name" value="LytTR_DNA-bd_dom"/>
</dbReference>
<feature type="domain" description="Response regulatory" evidence="2">
    <location>
        <begin position="2"/>
        <end position="114"/>
    </location>
</feature>
<dbReference type="Proteomes" id="UP001610063">
    <property type="component" value="Unassembled WGS sequence"/>
</dbReference>
<keyword evidence="1" id="KW-0597">Phosphoprotein</keyword>
<dbReference type="InterPro" id="IPR001789">
    <property type="entry name" value="Sig_transdc_resp-reg_receiver"/>
</dbReference>
<organism evidence="4 5">
    <name type="scientific">Marinoscillum luteum</name>
    <dbReference type="NCBI Taxonomy" id="861051"/>
    <lineage>
        <taxon>Bacteria</taxon>
        <taxon>Pseudomonadati</taxon>
        <taxon>Bacteroidota</taxon>
        <taxon>Cytophagia</taxon>
        <taxon>Cytophagales</taxon>
        <taxon>Reichenbachiellaceae</taxon>
        <taxon>Marinoscillum</taxon>
    </lineage>
</organism>
<dbReference type="Gene3D" id="2.40.50.1020">
    <property type="entry name" value="LytTr DNA-binding domain"/>
    <property type="match status" value="1"/>
</dbReference>
<evidence type="ECO:0000256" key="1">
    <source>
        <dbReference type="PROSITE-ProRule" id="PRU00169"/>
    </source>
</evidence>
<dbReference type="Pfam" id="PF04397">
    <property type="entry name" value="LytTR"/>
    <property type="match status" value="1"/>
</dbReference>
<dbReference type="InterPro" id="IPR011006">
    <property type="entry name" value="CheY-like_superfamily"/>
</dbReference>
<dbReference type="SMART" id="SM00448">
    <property type="entry name" value="REC"/>
    <property type="match status" value="1"/>
</dbReference>
<feature type="domain" description="HTH LytTR-type" evidence="3">
    <location>
        <begin position="139"/>
        <end position="246"/>
    </location>
</feature>
<dbReference type="Gene3D" id="3.40.50.2300">
    <property type="match status" value="1"/>
</dbReference>
<proteinExistence type="predicted"/>
<name>A0ABW7N7G0_9BACT</name>
<feature type="modified residue" description="4-aspartylphosphate" evidence="1">
    <location>
        <position position="54"/>
    </location>
</feature>
<dbReference type="PROSITE" id="PS50110">
    <property type="entry name" value="RESPONSE_REGULATORY"/>
    <property type="match status" value="1"/>
</dbReference>
<sequence length="246" mass="28367">MKYIILEDEKLAAERLKKLVLASRPDYQCVLTMDSVESAVISLPALRVDLVFMDIQLADGNSFDIFDQIKLDVPIIFTTAYDEYALKAFKANSVDYLLKPIDPEELEKAIQKFERHANKGNEQVDGLLKSLQPKGKERFVVKVGEHLKTVETVDIQLIYSQDKATYLFTKEGRKFLVDYTLDKVEDLLAADQFFRISRKFIVNLSCIKDIIAFTNSRLEIVIEGFEEEQVIVARERVSEFKAWLDR</sequence>
<dbReference type="Pfam" id="PF00072">
    <property type="entry name" value="Response_reg"/>
    <property type="match status" value="1"/>
</dbReference>
<comment type="caution">
    <text evidence="4">The sequence shown here is derived from an EMBL/GenBank/DDBJ whole genome shotgun (WGS) entry which is preliminary data.</text>
</comment>
<evidence type="ECO:0000259" key="3">
    <source>
        <dbReference type="PROSITE" id="PS50930"/>
    </source>
</evidence>
<dbReference type="PANTHER" id="PTHR37299:SF1">
    <property type="entry name" value="STAGE 0 SPORULATION PROTEIN A HOMOLOG"/>
    <property type="match status" value="1"/>
</dbReference>